<dbReference type="Proteomes" id="UP001281147">
    <property type="component" value="Unassembled WGS sequence"/>
</dbReference>
<comment type="caution">
    <text evidence="1">The sequence shown here is derived from an EMBL/GenBank/DDBJ whole genome shotgun (WGS) entry which is preliminary data.</text>
</comment>
<reference evidence="1" key="1">
    <citation type="submission" date="2023-07" db="EMBL/GenBank/DDBJ databases">
        <title>Black Yeasts Isolated from many extreme environments.</title>
        <authorList>
            <person name="Coleine C."/>
            <person name="Stajich J.E."/>
            <person name="Selbmann L."/>
        </authorList>
    </citation>
    <scope>NUCLEOTIDE SEQUENCE</scope>
    <source>
        <strain evidence="1">CCFEE 5714</strain>
    </source>
</reference>
<evidence type="ECO:0000313" key="1">
    <source>
        <dbReference type="EMBL" id="KAK3697200.1"/>
    </source>
</evidence>
<gene>
    <name evidence="1" type="ORF">LTR37_017601</name>
</gene>
<keyword evidence="2" id="KW-1185">Reference proteome</keyword>
<evidence type="ECO:0000313" key="2">
    <source>
        <dbReference type="Proteomes" id="UP001281147"/>
    </source>
</evidence>
<sequence length="589" mass="64742">MEGNSNRSGKRPMSPAMSNDFSMAPYERKKQKMLSNIAAKYNITRQYNDLANQALQGAPAQSSYLPPFPQQSAASQGMMAMQMISGASSNAAPKMVTVNLTLDELKKLMAASNSTSVQIPVHNYNAPPLPQNATTTTATQNLTAAPYPALTQALAVNVNDTADFFDVMYCLIDDIMKRPVSTFTDHEFLHYVVKDTAHAIKAVENEAGRRTTVPEELSLARRIKETKQPETRSDPTGFEHAKECFDLYWAQNQLKAMGRPAAQAFFRSVFKSSKDLHMAHVMSGLQLAAPAAGQVFDIGAAFRQAISQWDTLSESQQARWADRLDKLHAGDISMLSQNFGNDLAGHLMPVQNQGAATGPQARSGDDGIKIKSEDPDDRQPQQFAGLTVIPNQPAVQRWQTPKHHEDGVMFFDATVSVQALHAACAKAFRTFGFQGIETLGTGVYFARLGKKQRKFALVGRIDVAGKQLKPEIFDLDPPRFFVGCAPAVRSDIIIATIAFTVQQRFTVQEASEDVTFIVTFAKVLRSTGFTISVPDGPNHIDIDFKPSAPRKCRSCSTTHPVTSGCKQYAFAPMPDVPVPLYRTSFDMKY</sequence>
<name>A0ACC3MKH0_9PEZI</name>
<protein>
    <submittedName>
        <fullName evidence="1">Uncharacterized protein</fullName>
    </submittedName>
</protein>
<dbReference type="EMBL" id="JAUTXU010000230">
    <property type="protein sequence ID" value="KAK3697200.1"/>
    <property type="molecule type" value="Genomic_DNA"/>
</dbReference>
<proteinExistence type="predicted"/>
<organism evidence="1 2">
    <name type="scientific">Vermiconidia calcicola</name>
    <dbReference type="NCBI Taxonomy" id="1690605"/>
    <lineage>
        <taxon>Eukaryota</taxon>
        <taxon>Fungi</taxon>
        <taxon>Dikarya</taxon>
        <taxon>Ascomycota</taxon>
        <taxon>Pezizomycotina</taxon>
        <taxon>Dothideomycetes</taxon>
        <taxon>Dothideomycetidae</taxon>
        <taxon>Mycosphaerellales</taxon>
        <taxon>Extremaceae</taxon>
        <taxon>Vermiconidia</taxon>
    </lineage>
</organism>
<accession>A0ACC3MKH0</accession>